<dbReference type="STRING" id="104099.AD949_10130"/>
<comment type="caution">
    <text evidence="2">The sequence shown here is derived from an EMBL/GenBank/DDBJ whole genome shotgun (WGS) entry which is preliminary data.</text>
</comment>
<protein>
    <recommendedName>
        <fullName evidence="1">HTH luxR-type domain-containing protein</fullName>
    </recommendedName>
</protein>
<dbReference type="InterPro" id="IPR000792">
    <property type="entry name" value="Tscrpt_reg_LuxR_C"/>
</dbReference>
<dbReference type="InterPro" id="IPR016032">
    <property type="entry name" value="Sig_transdc_resp-reg_C-effctor"/>
</dbReference>
<dbReference type="Gene3D" id="1.10.10.10">
    <property type="entry name" value="Winged helix-like DNA-binding domain superfamily/Winged helix DNA-binding domain"/>
    <property type="match status" value="1"/>
</dbReference>
<dbReference type="SMART" id="SM00421">
    <property type="entry name" value="HTH_LUXR"/>
    <property type="match status" value="1"/>
</dbReference>
<sequence>MDFGLGQAALSVPLTGVDGSRGLFVITSADPHKFEGLARVSAARDYQMLANYVHEAYLRITSFRSTGVIDLSDDEKSCLKLAAEGFLGNEIARKLKLSESVVRLCLRVARHKLGAASTDMAVLNAIQFGVL</sequence>
<dbReference type="Pfam" id="PF00196">
    <property type="entry name" value="GerE"/>
    <property type="match status" value="1"/>
</dbReference>
<dbReference type="PROSITE" id="PS50043">
    <property type="entry name" value="HTH_LUXR_2"/>
    <property type="match status" value="1"/>
</dbReference>
<evidence type="ECO:0000313" key="3">
    <source>
        <dbReference type="Proteomes" id="UP000317617"/>
    </source>
</evidence>
<name>A0A4Y3TK83_9PROT</name>
<keyword evidence="3" id="KW-1185">Reference proteome</keyword>
<feature type="domain" description="HTH luxR-type" evidence="1">
    <location>
        <begin position="64"/>
        <end position="129"/>
    </location>
</feature>
<evidence type="ECO:0000313" key="2">
    <source>
        <dbReference type="EMBL" id="GEB82736.1"/>
    </source>
</evidence>
<organism evidence="2 3">
    <name type="scientific">Acetobacter orleanensis</name>
    <dbReference type="NCBI Taxonomy" id="104099"/>
    <lineage>
        <taxon>Bacteria</taxon>
        <taxon>Pseudomonadati</taxon>
        <taxon>Pseudomonadota</taxon>
        <taxon>Alphaproteobacteria</taxon>
        <taxon>Acetobacterales</taxon>
        <taxon>Acetobacteraceae</taxon>
        <taxon>Acetobacter</taxon>
    </lineage>
</organism>
<dbReference type="GO" id="GO:0003677">
    <property type="term" value="F:DNA binding"/>
    <property type="evidence" value="ECO:0007669"/>
    <property type="project" value="InterPro"/>
</dbReference>
<evidence type="ECO:0000259" key="1">
    <source>
        <dbReference type="PROSITE" id="PS50043"/>
    </source>
</evidence>
<dbReference type="InterPro" id="IPR036693">
    <property type="entry name" value="TF_LuxR_autoind-bd_dom_sf"/>
</dbReference>
<dbReference type="SUPFAM" id="SSF75516">
    <property type="entry name" value="Pheromone-binding domain of LuxR-like quorum-sensing transcription factors"/>
    <property type="match status" value="1"/>
</dbReference>
<dbReference type="SUPFAM" id="SSF46894">
    <property type="entry name" value="C-terminal effector domain of the bipartite response regulators"/>
    <property type="match status" value="1"/>
</dbReference>
<accession>A0A4Y3TK83</accession>
<reference evidence="2 3" key="1">
    <citation type="submission" date="2019-06" db="EMBL/GenBank/DDBJ databases">
        <title>Whole genome shotgun sequence of Acetobacter orleanensis NBRC 13752.</title>
        <authorList>
            <person name="Hosoyama A."/>
            <person name="Uohara A."/>
            <person name="Ohji S."/>
            <person name="Ichikawa N."/>
        </authorList>
    </citation>
    <scope>NUCLEOTIDE SEQUENCE [LARGE SCALE GENOMIC DNA]</scope>
    <source>
        <strain evidence="2 3">NBRC 13752</strain>
    </source>
</reference>
<dbReference type="InterPro" id="IPR036388">
    <property type="entry name" value="WH-like_DNA-bd_sf"/>
</dbReference>
<dbReference type="AlphaFoldDB" id="A0A4Y3TK83"/>
<dbReference type="Gene3D" id="3.30.450.80">
    <property type="entry name" value="Transcription factor LuxR-like, autoinducer-binding domain"/>
    <property type="match status" value="1"/>
</dbReference>
<gene>
    <name evidence="2" type="ORF">AOR01nite_12130</name>
</gene>
<dbReference type="EMBL" id="BJMU01000004">
    <property type="protein sequence ID" value="GEB82736.1"/>
    <property type="molecule type" value="Genomic_DNA"/>
</dbReference>
<dbReference type="OrthoDB" id="3170288at2"/>
<dbReference type="GO" id="GO:0006355">
    <property type="term" value="P:regulation of DNA-templated transcription"/>
    <property type="evidence" value="ECO:0007669"/>
    <property type="project" value="InterPro"/>
</dbReference>
<proteinExistence type="predicted"/>
<dbReference type="Proteomes" id="UP000317617">
    <property type="component" value="Unassembled WGS sequence"/>
</dbReference>